<reference evidence="1 2" key="1">
    <citation type="journal article" date="2019" name="Ecotoxicol. Environ. Saf.">
        <title>Microbial characterization of heavy metal resistant bacterial strains isolated from an electroplating wastewater treatment plant.</title>
        <authorList>
            <person name="Cai X."/>
            <person name="Zheng X."/>
            <person name="Zhang D."/>
            <person name="Iqbal W."/>
            <person name="Liu C."/>
            <person name="Yang B."/>
            <person name="Zhao X."/>
            <person name="Lu X."/>
            <person name="Mao Y."/>
        </authorList>
    </citation>
    <scope>NUCLEOTIDE SEQUENCE [LARGE SCALE GENOMIC DNA]</scope>
    <source>
        <strain evidence="1 2">Ni1-3</strain>
    </source>
</reference>
<dbReference type="EMBL" id="CP031775">
    <property type="protein sequence ID" value="QDZ90837.1"/>
    <property type="molecule type" value="Genomic_DNA"/>
</dbReference>
<organism evidence="1 2">
    <name type="scientific">Shewanella decolorationis</name>
    <dbReference type="NCBI Taxonomy" id="256839"/>
    <lineage>
        <taxon>Bacteria</taxon>
        <taxon>Pseudomonadati</taxon>
        <taxon>Pseudomonadota</taxon>
        <taxon>Gammaproteobacteria</taxon>
        <taxon>Alteromonadales</taxon>
        <taxon>Shewanellaceae</taxon>
        <taxon>Shewanella</taxon>
    </lineage>
</organism>
<accession>A0A5B8QXX0</accession>
<proteinExistence type="predicted"/>
<name>A0A5B8QXX0_9GAMM</name>
<dbReference type="RefSeq" id="WP_208662584.1">
    <property type="nucleotide sequence ID" value="NZ_CP031775.2"/>
</dbReference>
<dbReference type="AlphaFoldDB" id="A0A5B8QXX0"/>
<protein>
    <submittedName>
        <fullName evidence="1">Uncharacterized protein</fullName>
    </submittedName>
</protein>
<dbReference type="KEGG" id="sdeo:D0436_10360"/>
<gene>
    <name evidence="1" type="ORF">D0436_10360</name>
</gene>
<evidence type="ECO:0000313" key="2">
    <source>
        <dbReference type="Proteomes" id="UP000321124"/>
    </source>
</evidence>
<sequence length="168" mass="19169">MNTRVLTHQSAMRYYLEQVWQLLQDSYADVPGGLHFASRQQLLETTVRWKLVLQDKQLLAVTVYKAKKGLKLVAMAINQGLQALGKAALILIIKQDLPSCWMELSEKAERFVLKYCDGHNYIIHSSLVAQLLDKPITPHDADSYHYCRFVQQLMKVKIALGSPQLTQS</sequence>
<evidence type="ECO:0000313" key="1">
    <source>
        <dbReference type="EMBL" id="QDZ90837.1"/>
    </source>
</evidence>
<dbReference type="Proteomes" id="UP000321124">
    <property type="component" value="Chromosome"/>
</dbReference>